<keyword evidence="2" id="KW-1185">Reference proteome</keyword>
<name>A0ABS0HA08_9ACTN</name>
<reference evidence="1 2" key="1">
    <citation type="submission" date="2020-11" db="EMBL/GenBank/DDBJ databases">
        <title>A novel isolate from a Black sea contaminated sediment with potential to produce alkanes: Plantactinospora alkalitolerans sp. nov.</title>
        <authorList>
            <person name="Carro L."/>
            <person name="Veyisoglu A."/>
            <person name="Guven K."/>
            <person name="Schumann P."/>
            <person name="Klenk H.-P."/>
            <person name="Sahin N."/>
        </authorList>
    </citation>
    <scope>NUCLEOTIDE SEQUENCE [LARGE SCALE GENOMIC DNA]</scope>
    <source>
        <strain evidence="1 2">S1510</strain>
    </source>
</reference>
<evidence type="ECO:0008006" key="3">
    <source>
        <dbReference type="Google" id="ProtNLM"/>
    </source>
</evidence>
<sequence length="241" mass="24607">MDISLTTEAWTVEKRDWLGSRDGTEFTRTITLHLASFTANVHYPNGFIPSGIVIAKITSGTGTGLYGPYAGSTSEAQTVTITGTPTGGTFTLTWDGQTSGAIAYNATASAVQTALEAMSNINPGDVSVSGGPGPGTPYVVAFAGRYVGDNVPQMTASGASLTGGSSPAVGVTTTTAGGSGSSNGLEIPDGFLFNSTHVRSTRNLGAPLHWRGVIRTSKLPAGNGLDANARDVLGAKFRFEA</sequence>
<accession>A0ABS0HA08</accession>
<dbReference type="EMBL" id="JADPUN010000422">
    <property type="protein sequence ID" value="MBF9135318.1"/>
    <property type="molecule type" value="Genomic_DNA"/>
</dbReference>
<gene>
    <name evidence="1" type="ORF">I0C86_41445</name>
</gene>
<dbReference type="Proteomes" id="UP000638560">
    <property type="component" value="Unassembled WGS sequence"/>
</dbReference>
<proteinExistence type="predicted"/>
<comment type="caution">
    <text evidence="1">The sequence shown here is derived from an EMBL/GenBank/DDBJ whole genome shotgun (WGS) entry which is preliminary data.</text>
</comment>
<protein>
    <recommendedName>
        <fullName evidence="3">Minor tail protein</fullName>
    </recommendedName>
</protein>
<evidence type="ECO:0000313" key="2">
    <source>
        <dbReference type="Proteomes" id="UP000638560"/>
    </source>
</evidence>
<evidence type="ECO:0000313" key="1">
    <source>
        <dbReference type="EMBL" id="MBF9135318.1"/>
    </source>
</evidence>
<organism evidence="1 2">
    <name type="scientific">Plantactinospora alkalitolerans</name>
    <dbReference type="NCBI Taxonomy" id="2789879"/>
    <lineage>
        <taxon>Bacteria</taxon>
        <taxon>Bacillati</taxon>
        <taxon>Actinomycetota</taxon>
        <taxon>Actinomycetes</taxon>
        <taxon>Micromonosporales</taxon>
        <taxon>Micromonosporaceae</taxon>
        <taxon>Plantactinospora</taxon>
    </lineage>
</organism>
<dbReference type="RefSeq" id="WP_196206772.1">
    <property type="nucleotide sequence ID" value="NZ_JADPUN010000422.1"/>
</dbReference>